<dbReference type="Proteomes" id="UP000198598">
    <property type="component" value="Unassembled WGS sequence"/>
</dbReference>
<accession>A0A1I1RAY9</accession>
<sequence>MKELPIRVKIADRTYKLRVEPEAEAIVREAAKLIQEELKQYRDQGFTDTQEALAMVAFDCLVTKLRGERQMQRLQQMVFDKITQLDQVVTPVITT</sequence>
<protein>
    <submittedName>
        <fullName evidence="1">Cell division protein ZapA</fullName>
    </submittedName>
</protein>
<dbReference type="GO" id="GO:0051301">
    <property type="term" value="P:cell division"/>
    <property type="evidence" value="ECO:0007669"/>
    <property type="project" value="UniProtKB-KW"/>
</dbReference>
<dbReference type="Gene3D" id="3.30.160.880">
    <property type="entry name" value="Cell division protein ZapA protomer, N-terminal domain"/>
    <property type="match status" value="1"/>
</dbReference>
<reference evidence="1 2" key="1">
    <citation type="submission" date="2016-10" db="EMBL/GenBank/DDBJ databases">
        <authorList>
            <person name="de Groot N.N."/>
        </authorList>
    </citation>
    <scope>NUCLEOTIDE SEQUENCE [LARGE SCALE GENOMIC DNA]</scope>
    <source>
        <strain evidence="1 2">DSM 26130</strain>
    </source>
</reference>
<organism evidence="1 2">
    <name type="scientific">Spirosoma endophyticum</name>
    <dbReference type="NCBI Taxonomy" id="662367"/>
    <lineage>
        <taxon>Bacteria</taxon>
        <taxon>Pseudomonadati</taxon>
        <taxon>Bacteroidota</taxon>
        <taxon>Cytophagia</taxon>
        <taxon>Cytophagales</taxon>
        <taxon>Cytophagaceae</taxon>
        <taxon>Spirosoma</taxon>
    </lineage>
</organism>
<dbReference type="InterPro" id="IPR036192">
    <property type="entry name" value="Cell_div_ZapA-like_sf"/>
</dbReference>
<name>A0A1I1RAY9_9BACT</name>
<dbReference type="RefSeq" id="WP_093826893.1">
    <property type="nucleotide sequence ID" value="NZ_FOLQ01000004.1"/>
</dbReference>
<proteinExistence type="predicted"/>
<dbReference type="EMBL" id="FOLQ01000004">
    <property type="protein sequence ID" value="SFD31544.1"/>
    <property type="molecule type" value="Genomic_DNA"/>
</dbReference>
<dbReference type="AlphaFoldDB" id="A0A1I1RAY9"/>
<dbReference type="Pfam" id="PF05164">
    <property type="entry name" value="ZapA"/>
    <property type="match status" value="1"/>
</dbReference>
<gene>
    <name evidence="1" type="ORF">SAMN05216167_104325</name>
</gene>
<dbReference type="OrthoDB" id="1495773at2"/>
<evidence type="ECO:0000313" key="2">
    <source>
        <dbReference type="Proteomes" id="UP000198598"/>
    </source>
</evidence>
<keyword evidence="1" id="KW-0131">Cell cycle</keyword>
<dbReference type="SUPFAM" id="SSF102829">
    <property type="entry name" value="Cell division protein ZapA-like"/>
    <property type="match status" value="1"/>
</dbReference>
<keyword evidence="2" id="KW-1185">Reference proteome</keyword>
<dbReference type="InterPro" id="IPR007838">
    <property type="entry name" value="Cell_div_ZapA-like"/>
</dbReference>
<keyword evidence="1" id="KW-0132">Cell division</keyword>
<dbReference type="InterPro" id="IPR042233">
    <property type="entry name" value="Cell_div_ZapA_N"/>
</dbReference>
<dbReference type="STRING" id="662367.SAMN05216167_104325"/>
<evidence type="ECO:0000313" key="1">
    <source>
        <dbReference type="EMBL" id="SFD31544.1"/>
    </source>
</evidence>